<dbReference type="SUPFAM" id="SSF48403">
    <property type="entry name" value="Ankyrin repeat"/>
    <property type="match status" value="1"/>
</dbReference>
<feature type="domain" description="C2H2-type" evidence="1">
    <location>
        <begin position="154"/>
        <end position="175"/>
    </location>
</feature>
<dbReference type="InterPro" id="IPR036770">
    <property type="entry name" value="Ankyrin_rpt-contain_sf"/>
</dbReference>
<dbReference type="RefSeq" id="XP_012203643.1">
    <property type="nucleotide sequence ID" value="XM_012348253.1"/>
</dbReference>
<dbReference type="OMA" id="YLVETCH"/>
<dbReference type="InterPro" id="IPR013087">
    <property type="entry name" value="Znf_C2H2_type"/>
</dbReference>
<protein>
    <recommendedName>
        <fullName evidence="1">C2H2-type domain-containing protein</fullName>
    </recommendedName>
</protein>
<proteinExistence type="predicted"/>
<dbReference type="Proteomes" id="UP000030745">
    <property type="component" value="Unassembled WGS sequence"/>
</dbReference>
<dbReference type="VEuPathDB" id="FungiDB:SPRG_08909"/>
<reference evidence="2 3" key="1">
    <citation type="journal article" date="2013" name="PLoS Genet.">
        <title>Distinctive expansion of potential virulence genes in the genome of the oomycete fish pathogen Saprolegnia parasitica.</title>
        <authorList>
            <person name="Jiang R.H."/>
            <person name="de Bruijn I."/>
            <person name="Haas B.J."/>
            <person name="Belmonte R."/>
            <person name="Lobach L."/>
            <person name="Christie J."/>
            <person name="van den Ackerveken G."/>
            <person name="Bottin A."/>
            <person name="Bulone V."/>
            <person name="Diaz-Moreno S.M."/>
            <person name="Dumas B."/>
            <person name="Fan L."/>
            <person name="Gaulin E."/>
            <person name="Govers F."/>
            <person name="Grenville-Briggs L.J."/>
            <person name="Horner N.R."/>
            <person name="Levin J.Z."/>
            <person name="Mammella M."/>
            <person name="Meijer H.J."/>
            <person name="Morris P."/>
            <person name="Nusbaum C."/>
            <person name="Oome S."/>
            <person name="Phillips A.J."/>
            <person name="van Rooyen D."/>
            <person name="Rzeszutek E."/>
            <person name="Saraiva M."/>
            <person name="Secombes C.J."/>
            <person name="Seidl M.F."/>
            <person name="Snel B."/>
            <person name="Stassen J.H."/>
            <person name="Sykes S."/>
            <person name="Tripathy S."/>
            <person name="van den Berg H."/>
            <person name="Vega-Arreguin J.C."/>
            <person name="Wawra S."/>
            <person name="Young S.K."/>
            <person name="Zeng Q."/>
            <person name="Dieguez-Uribeondo J."/>
            <person name="Russ C."/>
            <person name="Tyler B.M."/>
            <person name="van West P."/>
        </authorList>
    </citation>
    <scope>NUCLEOTIDE SEQUENCE [LARGE SCALE GENOMIC DNA]</scope>
    <source>
        <strain evidence="2 3">CBS 223.65</strain>
    </source>
</reference>
<keyword evidence="3" id="KW-1185">Reference proteome</keyword>
<organism evidence="2 3">
    <name type="scientific">Saprolegnia parasitica (strain CBS 223.65)</name>
    <dbReference type="NCBI Taxonomy" id="695850"/>
    <lineage>
        <taxon>Eukaryota</taxon>
        <taxon>Sar</taxon>
        <taxon>Stramenopiles</taxon>
        <taxon>Oomycota</taxon>
        <taxon>Saprolegniomycetes</taxon>
        <taxon>Saprolegniales</taxon>
        <taxon>Saprolegniaceae</taxon>
        <taxon>Saprolegnia</taxon>
    </lineage>
</organism>
<dbReference type="GeneID" id="24131111"/>
<evidence type="ECO:0000259" key="1">
    <source>
        <dbReference type="PROSITE" id="PS00028"/>
    </source>
</evidence>
<dbReference type="AlphaFoldDB" id="A0A067C8W8"/>
<dbReference type="PROSITE" id="PS00028">
    <property type="entry name" value="ZINC_FINGER_C2H2_1"/>
    <property type="match status" value="1"/>
</dbReference>
<evidence type="ECO:0000313" key="3">
    <source>
        <dbReference type="Proteomes" id="UP000030745"/>
    </source>
</evidence>
<dbReference type="SMART" id="SM00248">
    <property type="entry name" value="ANK"/>
    <property type="match status" value="2"/>
</dbReference>
<dbReference type="PANTHER" id="PTHR46586">
    <property type="entry name" value="ANKYRIN REPEAT-CONTAINING PROTEIN"/>
    <property type="match status" value="1"/>
</dbReference>
<accession>A0A067C8W8</accession>
<name>A0A067C8W8_SAPPC</name>
<dbReference type="InterPro" id="IPR002110">
    <property type="entry name" value="Ankyrin_rpt"/>
</dbReference>
<dbReference type="OrthoDB" id="20872at2759"/>
<dbReference type="Gene3D" id="1.25.40.20">
    <property type="entry name" value="Ankyrin repeat-containing domain"/>
    <property type="match status" value="1"/>
</dbReference>
<gene>
    <name evidence="2" type="ORF">SPRG_08909</name>
</gene>
<evidence type="ECO:0000313" key="2">
    <source>
        <dbReference type="EMBL" id="KDO25610.1"/>
    </source>
</evidence>
<dbReference type="KEGG" id="spar:SPRG_08909"/>
<sequence length="361" mass="39547">MTAMMADDDGLPAADVARVEDAVKAAIAQTLGWSYVDTYMTSRNRLRPGRQRTSFGDLELPFAIDVFKRHIRYLCVQKLPRSALHVTTVSDFGLTRHFAYATSKAIADALLQVLLQDSSLAGLLSNLVCDAKGVLTFTTHRHFAWHTTHGRLVCSACGYFLNGQRGLRIHQVMQHGIAYDRAQSEALSSDTQLVLYVPPTTNDCVLRAEASPLALDPGLEAAKNGDLALLQSLVATGWDPRKATDRHGSNALAWAAGANHLDVCRYLVETCHLSASVLQGKRGMQRNALHWAARNGHIAITAWLLGRSRFMWTNRPRMARPPSTLPFGTTKCPCAGGWWPPESATCMRSMPTAAMLRNGAP</sequence>
<dbReference type="EMBL" id="KK583230">
    <property type="protein sequence ID" value="KDO25610.1"/>
    <property type="molecule type" value="Genomic_DNA"/>
</dbReference>
<dbReference type="PANTHER" id="PTHR46586:SF3">
    <property type="entry name" value="ANKYRIN REPEAT-CONTAINING PROTEIN"/>
    <property type="match status" value="1"/>
</dbReference>
<dbReference type="InterPro" id="IPR052050">
    <property type="entry name" value="SecEffector_AnkRepeat"/>
</dbReference>
<dbReference type="Pfam" id="PF12796">
    <property type="entry name" value="Ank_2"/>
    <property type="match status" value="1"/>
</dbReference>